<comment type="similarity">
    <text evidence="2">Belongs to the CD164 family.</text>
</comment>
<evidence type="ECO:0000256" key="9">
    <source>
        <dbReference type="SAM" id="Phobius"/>
    </source>
</evidence>
<dbReference type="GO" id="GO:0031410">
    <property type="term" value="C:cytoplasmic vesicle"/>
    <property type="evidence" value="ECO:0007669"/>
    <property type="project" value="TreeGrafter"/>
</dbReference>
<accession>A0A226E0H9</accession>
<keyword evidence="5 9" id="KW-1133">Transmembrane helix</keyword>
<sequence length="214" mass="22159">MANSFVYSVGGVALLIASIVVAQSGDSGNLCIGVQVHPDLDSCIKCVETHINATSTKNCTFLTTGGGALCVNVTQFPAEEAGPPSTNVTECRKNLPDTNGTTPAPATTTVQPTTIPPNSTTTTVPTTSIPTTTQPTPTTSAKPTTPTTSTQQPTTPTPSNGTTAAPSPTPAPHSGGMSFASFFAGIVFTLCMSGLGYLIWRFYKARMDRNYHTL</sequence>
<name>A0A226E0H9_FOLCA</name>
<feature type="transmembrane region" description="Helical" evidence="9">
    <location>
        <begin position="179"/>
        <end position="200"/>
    </location>
</feature>
<feature type="signal peptide" evidence="10">
    <location>
        <begin position="1"/>
        <end position="22"/>
    </location>
</feature>
<organism evidence="11 12">
    <name type="scientific">Folsomia candida</name>
    <name type="common">Springtail</name>
    <dbReference type="NCBI Taxonomy" id="158441"/>
    <lineage>
        <taxon>Eukaryota</taxon>
        <taxon>Metazoa</taxon>
        <taxon>Ecdysozoa</taxon>
        <taxon>Arthropoda</taxon>
        <taxon>Hexapoda</taxon>
        <taxon>Collembola</taxon>
        <taxon>Entomobryomorpha</taxon>
        <taxon>Isotomoidea</taxon>
        <taxon>Isotomidae</taxon>
        <taxon>Proisotominae</taxon>
        <taxon>Folsomia</taxon>
    </lineage>
</organism>
<evidence type="ECO:0000313" key="11">
    <source>
        <dbReference type="EMBL" id="OXA50477.1"/>
    </source>
</evidence>
<keyword evidence="12" id="KW-1185">Reference proteome</keyword>
<reference evidence="11 12" key="1">
    <citation type="submission" date="2015-12" db="EMBL/GenBank/DDBJ databases">
        <title>The genome of Folsomia candida.</title>
        <authorList>
            <person name="Faddeeva A."/>
            <person name="Derks M.F."/>
            <person name="Anvar Y."/>
            <person name="Smit S."/>
            <person name="Van Straalen N."/>
            <person name="Roelofs D."/>
        </authorList>
    </citation>
    <scope>NUCLEOTIDE SEQUENCE [LARGE SCALE GENOMIC DNA]</scope>
    <source>
        <strain evidence="11 12">VU population</strain>
        <tissue evidence="11">Whole body</tissue>
    </source>
</reference>
<dbReference type="OrthoDB" id="6160056at2759"/>
<feature type="region of interest" description="Disordered" evidence="8">
    <location>
        <begin position="79"/>
        <end position="172"/>
    </location>
</feature>
<evidence type="ECO:0000256" key="3">
    <source>
        <dbReference type="ARBA" id="ARBA00022692"/>
    </source>
</evidence>
<evidence type="ECO:0000256" key="7">
    <source>
        <dbReference type="ARBA" id="ARBA00023180"/>
    </source>
</evidence>
<keyword evidence="6 9" id="KW-0472">Membrane</keyword>
<dbReference type="InterPro" id="IPR007947">
    <property type="entry name" value="CD164_MGC24"/>
</dbReference>
<evidence type="ECO:0000256" key="8">
    <source>
        <dbReference type="SAM" id="MobiDB-lite"/>
    </source>
</evidence>
<feature type="chain" id="PRO_5013076098" evidence="10">
    <location>
        <begin position="23"/>
        <end position="214"/>
    </location>
</feature>
<evidence type="ECO:0000313" key="12">
    <source>
        <dbReference type="Proteomes" id="UP000198287"/>
    </source>
</evidence>
<keyword evidence="3 9" id="KW-0812">Transmembrane</keyword>
<dbReference type="Proteomes" id="UP000198287">
    <property type="component" value="Unassembled WGS sequence"/>
</dbReference>
<gene>
    <name evidence="11" type="ORF">Fcan01_14692</name>
</gene>
<evidence type="ECO:0000256" key="5">
    <source>
        <dbReference type="ARBA" id="ARBA00022989"/>
    </source>
</evidence>
<dbReference type="EMBL" id="LNIX01000009">
    <property type="protein sequence ID" value="OXA50477.1"/>
    <property type="molecule type" value="Genomic_DNA"/>
</dbReference>
<evidence type="ECO:0000256" key="10">
    <source>
        <dbReference type="SAM" id="SignalP"/>
    </source>
</evidence>
<protein>
    <submittedName>
        <fullName evidence="11">Sialomucin core protein 24</fullName>
    </submittedName>
</protein>
<dbReference type="STRING" id="158441.A0A226E0H9"/>
<keyword evidence="4 10" id="KW-0732">Signal</keyword>
<dbReference type="AlphaFoldDB" id="A0A226E0H9"/>
<proteinExistence type="inferred from homology"/>
<evidence type="ECO:0000256" key="4">
    <source>
        <dbReference type="ARBA" id="ARBA00022729"/>
    </source>
</evidence>
<feature type="compositionally biased region" description="Low complexity" evidence="8">
    <location>
        <begin position="96"/>
        <end position="166"/>
    </location>
</feature>
<comment type="subcellular location">
    <subcellularLocation>
        <location evidence="1">Membrane</location>
        <topology evidence="1">Single-pass type I membrane protein</topology>
    </subcellularLocation>
</comment>
<comment type="caution">
    <text evidence="11">The sequence shown here is derived from an EMBL/GenBank/DDBJ whole genome shotgun (WGS) entry which is preliminary data.</text>
</comment>
<evidence type="ECO:0000256" key="6">
    <source>
        <dbReference type="ARBA" id="ARBA00023136"/>
    </source>
</evidence>
<dbReference type="Pfam" id="PF05283">
    <property type="entry name" value="MGC-24"/>
    <property type="match status" value="1"/>
</dbReference>
<evidence type="ECO:0000256" key="2">
    <source>
        <dbReference type="ARBA" id="ARBA00005341"/>
    </source>
</evidence>
<dbReference type="GO" id="GO:0016020">
    <property type="term" value="C:membrane"/>
    <property type="evidence" value="ECO:0007669"/>
    <property type="project" value="UniProtKB-SubCell"/>
</dbReference>
<keyword evidence="7" id="KW-0325">Glycoprotein</keyword>
<dbReference type="PANTHER" id="PTHR11337:SF8">
    <property type="entry name" value="VISGUN, ISOFORM E"/>
    <property type="match status" value="1"/>
</dbReference>
<dbReference type="PANTHER" id="PTHR11337">
    <property type="entry name" value="MUCIN/PORIMIN"/>
    <property type="match status" value="1"/>
</dbReference>
<evidence type="ECO:0000256" key="1">
    <source>
        <dbReference type="ARBA" id="ARBA00004479"/>
    </source>
</evidence>